<protein>
    <submittedName>
        <fullName evidence="8">RagB/SusD family nutrient uptake outer membrane protein</fullName>
    </submittedName>
</protein>
<keyword evidence="9" id="KW-1185">Reference proteome</keyword>
<dbReference type="InterPro" id="IPR011990">
    <property type="entry name" value="TPR-like_helical_dom_sf"/>
</dbReference>
<reference evidence="9" key="1">
    <citation type="journal article" date="2019" name="Int. J. Syst. Evol. Microbiol.">
        <title>The Global Catalogue of Microorganisms (GCM) 10K type strain sequencing project: providing services to taxonomists for standard genome sequencing and annotation.</title>
        <authorList>
            <consortium name="The Broad Institute Genomics Platform"/>
            <consortium name="The Broad Institute Genome Sequencing Center for Infectious Disease"/>
            <person name="Wu L."/>
            <person name="Ma J."/>
        </authorList>
    </citation>
    <scope>NUCLEOTIDE SEQUENCE [LARGE SCALE GENOMIC DNA]</scope>
    <source>
        <strain evidence="9">CCUG 61485</strain>
    </source>
</reference>
<dbReference type="EMBL" id="JBHTMY010000002">
    <property type="protein sequence ID" value="MFD1315082.1"/>
    <property type="molecule type" value="Genomic_DNA"/>
</dbReference>
<dbReference type="SUPFAM" id="SSF48452">
    <property type="entry name" value="TPR-like"/>
    <property type="match status" value="1"/>
</dbReference>
<proteinExistence type="inferred from homology"/>
<comment type="similarity">
    <text evidence="2">Belongs to the SusD family.</text>
</comment>
<keyword evidence="4" id="KW-0472">Membrane</keyword>
<dbReference type="InterPro" id="IPR012944">
    <property type="entry name" value="SusD_RagB_dom"/>
</dbReference>
<evidence type="ECO:0000259" key="7">
    <source>
        <dbReference type="Pfam" id="PF14322"/>
    </source>
</evidence>
<dbReference type="Gene3D" id="1.25.40.390">
    <property type="match status" value="1"/>
</dbReference>
<name>A0ABW3Y236_9FLAO</name>
<comment type="subcellular location">
    <subcellularLocation>
        <location evidence="1">Cell outer membrane</location>
    </subcellularLocation>
</comment>
<keyword evidence="3" id="KW-0732">Signal</keyword>
<gene>
    <name evidence="8" type="ORF">ACFQ39_05595</name>
</gene>
<comment type="caution">
    <text evidence="8">The sequence shown here is derived from an EMBL/GenBank/DDBJ whole genome shotgun (WGS) entry which is preliminary data.</text>
</comment>
<dbReference type="PROSITE" id="PS51257">
    <property type="entry name" value="PROKAR_LIPOPROTEIN"/>
    <property type="match status" value="1"/>
</dbReference>
<feature type="domain" description="SusD-like N-terminal" evidence="7">
    <location>
        <begin position="95"/>
        <end position="220"/>
    </location>
</feature>
<evidence type="ECO:0000256" key="3">
    <source>
        <dbReference type="ARBA" id="ARBA00022729"/>
    </source>
</evidence>
<evidence type="ECO:0000313" key="8">
    <source>
        <dbReference type="EMBL" id="MFD1315082.1"/>
    </source>
</evidence>
<keyword evidence="5" id="KW-0998">Cell outer membrane</keyword>
<evidence type="ECO:0000313" key="9">
    <source>
        <dbReference type="Proteomes" id="UP001597201"/>
    </source>
</evidence>
<evidence type="ECO:0000256" key="5">
    <source>
        <dbReference type="ARBA" id="ARBA00023237"/>
    </source>
</evidence>
<sequence length="507" mass="56257">MKKIKYLFAVLALSILACSDLEEKPIGLLSPEGFFQSPKDVETAVNGAIGHLQHENWWGRKLTIGLMLRSDMVGIGDAGTPARRKDHNFFTVLGDNGLITVFWPRSYQAIAATNEAIAGAELIAGNFPEEQLNPVSAQARFVRAFTYFHLVRLFGDIPYLDKPADNIDEALQISKTPASEVYANIIADLEFAKQWLPDQQPNRSKPTKGTAAAFLASVHLTMGNYAKAAEEAKFVISNESRFDLGLAADFQDLFNADKQNSLNESLFSLDYNGFSNGDNGRDYQGALTGIRAEIDDYGGGWSVAVPGINVYNTWDGRDYRKAVSLDTVATFKDGPQPFTKFPDYDPRNIPSAYIAKYTRFPGAAQDGNYRASSTNYAMMRYAEVLLIAAEAINEIEPGSAEAAGYVNRVRARARNRAGVMTAFPEDVAPGLSQDEFRDMVLEERKWEMAFEFGRWYDIARRKLGDKVFGPDGLEPQPNFSSARDYLLPLPSDELVRNPNLEPQNPGY</sequence>
<dbReference type="Pfam" id="PF14322">
    <property type="entry name" value="SusD-like_3"/>
    <property type="match status" value="1"/>
</dbReference>
<dbReference type="RefSeq" id="WP_377177005.1">
    <property type="nucleotide sequence ID" value="NZ_JBHTMY010000002.1"/>
</dbReference>
<dbReference type="Proteomes" id="UP001597201">
    <property type="component" value="Unassembled WGS sequence"/>
</dbReference>
<evidence type="ECO:0000256" key="4">
    <source>
        <dbReference type="ARBA" id="ARBA00023136"/>
    </source>
</evidence>
<organism evidence="8 9">
    <name type="scientific">Namhaeicola litoreus</name>
    <dbReference type="NCBI Taxonomy" id="1052145"/>
    <lineage>
        <taxon>Bacteria</taxon>
        <taxon>Pseudomonadati</taxon>
        <taxon>Bacteroidota</taxon>
        <taxon>Flavobacteriia</taxon>
        <taxon>Flavobacteriales</taxon>
        <taxon>Flavobacteriaceae</taxon>
        <taxon>Namhaeicola</taxon>
    </lineage>
</organism>
<evidence type="ECO:0000259" key="6">
    <source>
        <dbReference type="Pfam" id="PF07980"/>
    </source>
</evidence>
<accession>A0ABW3Y236</accession>
<evidence type="ECO:0000256" key="2">
    <source>
        <dbReference type="ARBA" id="ARBA00006275"/>
    </source>
</evidence>
<dbReference type="InterPro" id="IPR033985">
    <property type="entry name" value="SusD-like_N"/>
</dbReference>
<feature type="domain" description="RagB/SusD" evidence="6">
    <location>
        <begin position="353"/>
        <end position="507"/>
    </location>
</feature>
<evidence type="ECO:0000256" key="1">
    <source>
        <dbReference type="ARBA" id="ARBA00004442"/>
    </source>
</evidence>
<dbReference type="Pfam" id="PF07980">
    <property type="entry name" value="SusD_RagB"/>
    <property type="match status" value="1"/>
</dbReference>